<dbReference type="Gene3D" id="1.10.10.10">
    <property type="entry name" value="Winged helix-like DNA-binding domain superfamily/Winged helix DNA-binding domain"/>
    <property type="match status" value="1"/>
</dbReference>
<dbReference type="InterPro" id="IPR036388">
    <property type="entry name" value="WH-like_DNA-bd_sf"/>
</dbReference>
<feature type="domain" description="HTH lysR-type" evidence="5">
    <location>
        <begin position="1"/>
        <end position="58"/>
    </location>
</feature>
<name>A0AB35UJ64_9FIRM</name>
<dbReference type="Pfam" id="PF00126">
    <property type="entry name" value="HTH_1"/>
    <property type="match status" value="1"/>
</dbReference>
<dbReference type="SUPFAM" id="SSF46785">
    <property type="entry name" value="Winged helix' DNA-binding domain"/>
    <property type="match status" value="1"/>
</dbReference>
<evidence type="ECO:0000256" key="2">
    <source>
        <dbReference type="ARBA" id="ARBA00023015"/>
    </source>
</evidence>
<keyword evidence="4" id="KW-0804">Transcription</keyword>
<proteinExistence type="inferred from homology"/>
<reference evidence="6" key="1">
    <citation type="submission" date="2022-03" db="EMBL/GenBank/DDBJ databases">
        <title>First case of bacteraemia caused by Dielma fastidiosa in a patient hospitalised with diverticulitis.</title>
        <authorList>
            <person name="Forman-Ankjaer B."/>
            <person name="Hvid-Jensen F."/>
            <person name="Kobel C.M."/>
            <person name="Greve T."/>
        </authorList>
    </citation>
    <scope>NUCLEOTIDE SEQUENCE</scope>
    <source>
        <strain evidence="6">AUH_DF_2021</strain>
    </source>
</reference>
<protein>
    <submittedName>
        <fullName evidence="6">LysR family transcriptional regulator</fullName>
    </submittedName>
</protein>
<dbReference type="GO" id="GO:0000976">
    <property type="term" value="F:transcription cis-regulatory region binding"/>
    <property type="evidence" value="ECO:0007669"/>
    <property type="project" value="TreeGrafter"/>
</dbReference>
<evidence type="ECO:0000256" key="1">
    <source>
        <dbReference type="ARBA" id="ARBA00009437"/>
    </source>
</evidence>
<accession>A0AB35UJ64</accession>
<organism evidence="6 7">
    <name type="scientific">Dielma fastidiosa</name>
    <dbReference type="NCBI Taxonomy" id="1034346"/>
    <lineage>
        <taxon>Bacteria</taxon>
        <taxon>Bacillati</taxon>
        <taxon>Bacillota</taxon>
        <taxon>Erysipelotrichia</taxon>
        <taxon>Erysipelotrichales</taxon>
        <taxon>Erysipelotrichaceae</taxon>
        <taxon>Dielma</taxon>
    </lineage>
</organism>
<comment type="similarity">
    <text evidence="1">Belongs to the LysR transcriptional regulatory family.</text>
</comment>
<dbReference type="PANTHER" id="PTHR30126">
    <property type="entry name" value="HTH-TYPE TRANSCRIPTIONAL REGULATOR"/>
    <property type="match status" value="1"/>
</dbReference>
<dbReference type="RefSeq" id="WP_320882767.1">
    <property type="nucleotide sequence ID" value="NZ_BAABZA010000008.1"/>
</dbReference>
<dbReference type="Gene3D" id="3.40.190.290">
    <property type="match status" value="1"/>
</dbReference>
<dbReference type="Proteomes" id="UP001276902">
    <property type="component" value="Unassembled WGS sequence"/>
</dbReference>
<gene>
    <name evidence="6" type="ORF">MQE39_00820</name>
</gene>
<evidence type="ECO:0000313" key="6">
    <source>
        <dbReference type="EMBL" id="MDY5166667.1"/>
    </source>
</evidence>
<sequence>MEIHHLKQLITISQCGSINRASQKLFISQPSLNNIVKRCERELGFVIFLRTPKGIKLTENGEKFIESARNIMTEYKKIEDLSSKCGIQSISVSFIYLSYILEAFLKFQEQGYLFSNMLRRTEPAEIINDVISQGVHIGILPINQLDLISFAEKIKQYKLRYFKLFESVQTYVIVGRKHPLAGKRRISISEMLAYPLTYYTALPEASKLRQIYDFKISLKVQNRDELFLALKNNKCFSLLTLTPDSKNPEFCYIPLIDDEFKMNICVIFQSGTAFTAQEIELIEFLKNTVHVKTI</sequence>
<evidence type="ECO:0000256" key="4">
    <source>
        <dbReference type="ARBA" id="ARBA00023163"/>
    </source>
</evidence>
<dbReference type="GO" id="GO:0003700">
    <property type="term" value="F:DNA-binding transcription factor activity"/>
    <property type="evidence" value="ECO:0007669"/>
    <property type="project" value="InterPro"/>
</dbReference>
<dbReference type="SUPFAM" id="SSF53850">
    <property type="entry name" value="Periplasmic binding protein-like II"/>
    <property type="match status" value="1"/>
</dbReference>
<evidence type="ECO:0000256" key="3">
    <source>
        <dbReference type="ARBA" id="ARBA00023125"/>
    </source>
</evidence>
<evidence type="ECO:0000313" key="7">
    <source>
        <dbReference type="Proteomes" id="UP001276902"/>
    </source>
</evidence>
<dbReference type="PANTHER" id="PTHR30126:SF40">
    <property type="entry name" value="HTH-TYPE TRANSCRIPTIONAL REGULATOR GLTR"/>
    <property type="match status" value="1"/>
</dbReference>
<dbReference type="InterPro" id="IPR036390">
    <property type="entry name" value="WH_DNA-bd_sf"/>
</dbReference>
<evidence type="ECO:0000259" key="5">
    <source>
        <dbReference type="PROSITE" id="PS50931"/>
    </source>
</evidence>
<dbReference type="AlphaFoldDB" id="A0AB35UJ64"/>
<comment type="caution">
    <text evidence="6">The sequence shown here is derived from an EMBL/GenBank/DDBJ whole genome shotgun (WGS) entry which is preliminary data.</text>
</comment>
<keyword evidence="2" id="KW-0805">Transcription regulation</keyword>
<dbReference type="PROSITE" id="PS50931">
    <property type="entry name" value="HTH_LYSR"/>
    <property type="match status" value="1"/>
</dbReference>
<keyword evidence="3" id="KW-0238">DNA-binding</keyword>
<dbReference type="EMBL" id="JALDAW010000002">
    <property type="protein sequence ID" value="MDY5166667.1"/>
    <property type="molecule type" value="Genomic_DNA"/>
</dbReference>
<dbReference type="InterPro" id="IPR000847">
    <property type="entry name" value="LysR_HTH_N"/>
</dbReference>